<reference evidence="3" key="3">
    <citation type="submission" date="2015-06" db="UniProtKB">
        <authorList>
            <consortium name="EnsemblMetazoa"/>
        </authorList>
    </citation>
    <scope>IDENTIFICATION</scope>
</reference>
<keyword evidence="1" id="KW-0472">Membrane</keyword>
<name>R7UEL1_CAPTE</name>
<keyword evidence="1" id="KW-0812">Transmembrane</keyword>
<evidence type="ECO:0000313" key="3">
    <source>
        <dbReference type="EnsemblMetazoa" id="CapteP213759"/>
    </source>
</evidence>
<accession>R7UEL1</accession>
<organism evidence="2">
    <name type="scientific">Capitella teleta</name>
    <name type="common">Polychaete worm</name>
    <dbReference type="NCBI Taxonomy" id="283909"/>
    <lineage>
        <taxon>Eukaryota</taxon>
        <taxon>Metazoa</taxon>
        <taxon>Spiralia</taxon>
        <taxon>Lophotrochozoa</taxon>
        <taxon>Annelida</taxon>
        <taxon>Polychaeta</taxon>
        <taxon>Sedentaria</taxon>
        <taxon>Scolecida</taxon>
        <taxon>Capitellidae</taxon>
        <taxon>Capitella</taxon>
    </lineage>
</organism>
<dbReference type="EMBL" id="KB304239">
    <property type="protein sequence ID" value="ELU02223.1"/>
    <property type="molecule type" value="Genomic_DNA"/>
</dbReference>
<evidence type="ECO:0000313" key="2">
    <source>
        <dbReference type="EMBL" id="ELU02223.1"/>
    </source>
</evidence>
<keyword evidence="4" id="KW-1185">Reference proteome</keyword>
<keyword evidence="1" id="KW-1133">Transmembrane helix</keyword>
<dbReference type="HOGENOM" id="CLU_2280084_0_0_1"/>
<dbReference type="EnsemblMetazoa" id="CapteT213759">
    <property type="protein sequence ID" value="CapteP213759"/>
    <property type="gene ID" value="CapteG213759"/>
</dbReference>
<feature type="transmembrane region" description="Helical" evidence="1">
    <location>
        <begin position="39"/>
        <end position="63"/>
    </location>
</feature>
<evidence type="ECO:0000313" key="4">
    <source>
        <dbReference type="Proteomes" id="UP000014760"/>
    </source>
</evidence>
<evidence type="ECO:0000256" key="1">
    <source>
        <dbReference type="SAM" id="Phobius"/>
    </source>
</evidence>
<reference evidence="2 4" key="2">
    <citation type="journal article" date="2013" name="Nature">
        <title>Insights into bilaterian evolution from three spiralian genomes.</title>
        <authorList>
            <person name="Simakov O."/>
            <person name="Marletaz F."/>
            <person name="Cho S.J."/>
            <person name="Edsinger-Gonzales E."/>
            <person name="Havlak P."/>
            <person name="Hellsten U."/>
            <person name="Kuo D.H."/>
            <person name="Larsson T."/>
            <person name="Lv J."/>
            <person name="Arendt D."/>
            <person name="Savage R."/>
            <person name="Osoegawa K."/>
            <person name="de Jong P."/>
            <person name="Grimwood J."/>
            <person name="Chapman J.A."/>
            <person name="Shapiro H."/>
            <person name="Aerts A."/>
            <person name="Otillar R.P."/>
            <person name="Terry A.Y."/>
            <person name="Boore J.L."/>
            <person name="Grigoriev I.V."/>
            <person name="Lindberg D.R."/>
            <person name="Seaver E.C."/>
            <person name="Weisblat D.A."/>
            <person name="Putnam N.H."/>
            <person name="Rokhsar D.S."/>
        </authorList>
    </citation>
    <scope>NUCLEOTIDE SEQUENCE</scope>
    <source>
        <strain evidence="2 4">I ESC-2004</strain>
    </source>
</reference>
<proteinExistence type="predicted"/>
<dbReference type="EMBL" id="AMQN01001632">
    <property type="status" value="NOT_ANNOTATED_CDS"/>
    <property type="molecule type" value="Genomic_DNA"/>
</dbReference>
<dbReference type="AlphaFoldDB" id="R7UEL1"/>
<dbReference type="Proteomes" id="UP000014760">
    <property type="component" value="Unassembled WGS sequence"/>
</dbReference>
<reference evidence="4" key="1">
    <citation type="submission" date="2012-12" db="EMBL/GenBank/DDBJ databases">
        <authorList>
            <person name="Hellsten U."/>
            <person name="Grimwood J."/>
            <person name="Chapman J.A."/>
            <person name="Shapiro H."/>
            <person name="Aerts A."/>
            <person name="Otillar R.P."/>
            <person name="Terry A.Y."/>
            <person name="Boore J.L."/>
            <person name="Simakov O."/>
            <person name="Marletaz F."/>
            <person name="Cho S.-J."/>
            <person name="Edsinger-Gonzales E."/>
            <person name="Havlak P."/>
            <person name="Kuo D.-H."/>
            <person name="Larsson T."/>
            <person name="Lv J."/>
            <person name="Arendt D."/>
            <person name="Savage R."/>
            <person name="Osoegawa K."/>
            <person name="de Jong P."/>
            <person name="Lindberg D.R."/>
            <person name="Seaver E.C."/>
            <person name="Weisblat D.A."/>
            <person name="Putnam N.H."/>
            <person name="Grigoriev I.V."/>
            <person name="Rokhsar D.S."/>
        </authorList>
    </citation>
    <scope>NUCLEOTIDE SEQUENCE</scope>
    <source>
        <strain evidence="4">I ESC-2004</strain>
    </source>
</reference>
<gene>
    <name evidence="2" type="ORF">CAPTEDRAFT_213759</name>
</gene>
<protein>
    <submittedName>
        <fullName evidence="2 3">Uncharacterized protein</fullName>
    </submittedName>
</protein>
<sequence length="102" mass="11535">MVVPDFTDEELSLSGDLKVREMPLEAQKSGSPPWRIRKLTLTVTVLLFTNVFLAASTVTLYCFCRDLSHRVYTLETVLQSKTTDIGSTVQSNPKHESQFRDV</sequence>